<feature type="region of interest" description="Disordered" evidence="1">
    <location>
        <begin position="116"/>
        <end position="142"/>
    </location>
</feature>
<dbReference type="AlphaFoldDB" id="A0A2J6SIM9"/>
<gene>
    <name evidence="2" type="ORF">K444DRAFT_637963</name>
</gene>
<keyword evidence="3" id="KW-1185">Reference proteome</keyword>
<sequence length="142" mass="15634">MGLSATLPFSSAKLPGAKISHHLLQEHDSRVFWTTIDARREGEGNTARILELEAPVWKIVETQGGQMILDDQPRAITQPLQCVLVGRSKVEPLQAHYVLLVQFAASGEEGQAYERVESKHPGTAPDSSRWTSQTIQDTMTVG</sequence>
<reference evidence="2 3" key="1">
    <citation type="submission" date="2016-04" db="EMBL/GenBank/DDBJ databases">
        <title>A degradative enzymes factory behind the ericoid mycorrhizal symbiosis.</title>
        <authorList>
            <consortium name="DOE Joint Genome Institute"/>
            <person name="Martino E."/>
            <person name="Morin E."/>
            <person name="Grelet G."/>
            <person name="Kuo A."/>
            <person name="Kohler A."/>
            <person name="Daghino S."/>
            <person name="Barry K."/>
            <person name="Choi C."/>
            <person name="Cichocki N."/>
            <person name="Clum A."/>
            <person name="Copeland A."/>
            <person name="Hainaut M."/>
            <person name="Haridas S."/>
            <person name="Labutti K."/>
            <person name="Lindquist E."/>
            <person name="Lipzen A."/>
            <person name="Khouja H.-R."/>
            <person name="Murat C."/>
            <person name="Ohm R."/>
            <person name="Olson A."/>
            <person name="Spatafora J."/>
            <person name="Veneault-Fourrey C."/>
            <person name="Henrissat B."/>
            <person name="Grigoriev I."/>
            <person name="Martin F."/>
            <person name="Perotto S."/>
        </authorList>
    </citation>
    <scope>NUCLEOTIDE SEQUENCE [LARGE SCALE GENOMIC DNA]</scope>
    <source>
        <strain evidence="2 3">E</strain>
    </source>
</reference>
<dbReference type="InParanoid" id="A0A2J6SIM9"/>
<protein>
    <submittedName>
        <fullName evidence="2">Uncharacterized protein</fullName>
    </submittedName>
</protein>
<evidence type="ECO:0000313" key="3">
    <source>
        <dbReference type="Proteomes" id="UP000235371"/>
    </source>
</evidence>
<feature type="compositionally biased region" description="Polar residues" evidence="1">
    <location>
        <begin position="125"/>
        <end position="142"/>
    </location>
</feature>
<dbReference type="GeneID" id="36592269"/>
<dbReference type="Proteomes" id="UP000235371">
    <property type="component" value="Unassembled WGS sequence"/>
</dbReference>
<name>A0A2J6SIM9_9HELO</name>
<proteinExistence type="predicted"/>
<accession>A0A2J6SIM9</accession>
<dbReference type="EMBL" id="KZ613913">
    <property type="protein sequence ID" value="PMD50613.1"/>
    <property type="molecule type" value="Genomic_DNA"/>
</dbReference>
<dbReference type="RefSeq" id="XP_024727517.1">
    <property type="nucleotide sequence ID" value="XM_024884192.1"/>
</dbReference>
<organism evidence="2 3">
    <name type="scientific">Hyaloscypha bicolor E</name>
    <dbReference type="NCBI Taxonomy" id="1095630"/>
    <lineage>
        <taxon>Eukaryota</taxon>
        <taxon>Fungi</taxon>
        <taxon>Dikarya</taxon>
        <taxon>Ascomycota</taxon>
        <taxon>Pezizomycotina</taxon>
        <taxon>Leotiomycetes</taxon>
        <taxon>Helotiales</taxon>
        <taxon>Hyaloscyphaceae</taxon>
        <taxon>Hyaloscypha</taxon>
        <taxon>Hyaloscypha bicolor</taxon>
    </lineage>
</organism>
<evidence type="ECO:0000256" key="1">
    <source>
        <dbReference type="SAM" id="MobiDB-lite"/>
    </source>
</evidence>
<evidence type="ECO:0000313" key="2">
    <source>
        <dbReference type="EMBL" id="PMD50613.1"/>
    </source>
</evidence>